<dbReference type="SUPFAM" id="SSF56487">
    <property type="entry name" value="SRCR-like"/>
    <property type="match status" value="1"/>
</dbReference>
<dbReference type="PANTHER" id="PTHR22906:SF43">
    <property type="entry name" value="PROPERDIN"/>
    <property type="match status" value="1"/>
</dbReference>
<dbReference type="GO" id="GO:0016020">
    <property type="term" value="C:membrane"/>
    <property type="evidence" value="ECO:0007669"/>
    <property type="project" value="InterPro"/>
</dbReference>
<dbReference type="InterPro" id="IPR000884">
    <property type="entry name" value="TSP1_rpt"/>
</dbReference>
<dbReference type="Pfam" id="PF13385">
    <property type="entry name" value="Laminin_G_3"/>
    <property type="match status" value="1"/>
</dbReference>
<dbReference type="EMBL" id="GG666561">
    <property type="protein sequence ID" value="EEN55186.1"/>
    <property type="molecule type" value="Genomic_DNA"/>
</dbReference>
<evidence type="ECO:0000256" key="2">
    <source>
        <dbReference type="ARBA" id="ARBA00022525"/>
    </source>
</evidence>
<comment type="caution">
    <text evidence="6">Lacks conserved residue(s) required for the propagation of feature annotation.</text>
</comment>
<keyword evidence="4" id="KW-0677">Repeat</keyword>
<dbReference type="Gene3D" id="2.20.100.10">
    <property type="entry name" value="Thrombospondin type-1 (TSP1) repeat"/>
    <property type="match status" value="1"/>
</dbReference>
<feature type="chain" id="PRO_5002933946" evidence="7">
    <location>
        <begin position="21"/>
        <end position="706"/>
    </location>
</feature>
<dbReference type="InterPro" id="IPR036383">
    <property type="entry name" value="TSP1_rpt_sf"/>
</dbReference>
<accession>C3YWE2</accession>
<dbReference type="InterPro" id="IPR052065">
    <property type="entry name" value="Compl_asym_regulator"/>
</dbReference>
<dbReference type="InterPro" id="IPR036772">
    <property type="entry name" value="SRCR-like_dom_sf"/>
</dbReference>
<keyword evidence="2" id="KW-0964">Secreted</keyword>
<feature type="domain" description="WSC" evidence="9">
    <location>
        <begin position="275"/>
        <end position="376"/>
    </location>
</feature>
<dbReference type="PROSITE" id="PS51212">
    <property type="entry name" value="WSC"/>
    <property type="match status" value="1"/>
</dbReference>
<dbReference type="PROSITE" id="PS50287">
    <property type="entry name" value="SRCR_2"/>
    <property type="match status" value="1"/>
</dbReference>
<organism>
    <name type="scientific">Branchiostoma floridae</name>
    <name type="common">Florida lancelet</name>
    <name type="synonym">Amphioxus</name>
    <dbReference type="NCBI Taxonomy" id="7739"/>
    <lineage>
        <taxon>Eukaryota</taxon>
        <taxon>Metazoa</taxon>
        <taxon>Chordata</taxon>
        <taxon>Cephalochordata</taxon>
        <taxon>Leptocardii</taxon>
        <taxon>Amphioxiformes</taxon>
        <taxon>Branchiostomatidae</taxon>
        <taxon>Branchiostoma</taxon>
    </lineage>
</organism>
<keyword evidence="3 7" id="KW-0732">Signal</keyword>
<dbReference type="SUPFAM" id="SSF49899">
    <property type="entry name" value="Concanavalin A-like lectins/glucanases"/>
    <property type="match status" value="1"/>
</dbReference>
<sequence length="706" mass="78504">MAGARLLCAAWLVLLVRVEAQFHPVSSGHEFPQAAAWDRVLTDIPHRLLCHELCLKDVSCTSFQYNQTSRECRDPGCFSEQDACINGQVCRDRCVNDGVVDCTCRSPSWTRPDCKTTELGTWGDWGPWGDCSVSCGGGAKTRMRTCRDEYDGKTCVGRDSDVKLCKKQNCPEWNEWGSWTKCTRCGRSRTRTRTCPVPGDCPGPDVEKKSCMGSKECSTHVRLQRGLFVTDGWVEVWDQLNGYWRPLCGEWTEQDGRVACRHVGFKDVEVDTPHGIMSMGCFSDDPGNMSPADAWNTTLNGPSMTSSSPQDCLAFCRQRGFKYAAIRETNVCQCGRGYARNEEVHPAACNAPCADAEDLTCGSQTTNLLNDVYTYAPLGNIMYFPMDEKRAEIGELVGNPSANTFNDAGVTDGVVGKALYLDGNNQWAKTDRLDGTCLGSTTLCPEGFTIGMWIKLMELPPSDRYFMSTGGHTRSSYGFNFYYDVPDGPGFWVTHREAWCRTHFALPIGIWMHLALSWKAPCDINIFVNSTEVDFTLSKARPSDLDEDIHTTLAIGAPNTVTSVAGIAGHITVDEVRFWDRKITGKEIHEVIMHDLRMSGIQYHPQAGVQVMKGRFQCTGEEKLLGMCEHQEDSSLADDICGTSAQNFVRCVPNGWWDSWSSWSSCMNGESRRTRKCYTPTPHYEGNCTDSPGPGEQVKSCVFTDI</sequence>
<dbReference type="SUPFAM" id="SSF82895">
    <property type="entry name" value="TSP-1 type 1 repeat"/>
    <property type="match status" value="2"/>
</dbReference>
<dbReference type="AlphaFoldDB" id="C3YWE2"/>
<dbReference type="Pfam" id="PF01822">
    <property type="entry name" value="WSC"/>
    <property type="match status" value="1"/>
</dbReference>
<dbReference type="InterPro" id="IPR002889">
    <property type="entry name" value="WSC_carb-bd"/>
</dbReference>
<evidence type="ECO:0000256" key="3">
    <source>
        <dbReference type="ARBA" id="ARBA00022729"/>
    </source>
</evidence>
<dbReference type="InterPro" id="IPR001190">
    <property type="entry name" value="SRCR"/>
</dbReference>
<evidence type="ECO:0000313" key="10">
    <source>
        <dbReference type="EMBL" id="EEN55186.1"/>
    </source>
</evidence>
<dbReference type="SMART" id="SM00209">
    <property type="entry name" value="TSP1"/>
    <property type="match status" value="3"/>
</dbReference>
<evidence type="ECO:0000256" key="1">
    <source>
        <dbReference type="ARBA" id="ARBA00004613"/>
    </source>
</evidence>
<name>C3YWE2_BRAFL</name>
<comment type="subcellular location">
    <subcellularLocation>
        <location evidence="1">Secreted</location>
    </subcellularLocation>
</comment>
<feature type="domain" description="SRCR" evidence="8">
    <location>
        <begin position="221"/>
        <end position="317"/>
    </location>
</feature>
<evidence type="ECO:0000256" key="5">
    <source>
        <dbReference type="ARBA" id="ARBA00023157"/>
    </source>
</evidence>
<evidence type="ECO:0000256" key="7">
    <source>
        <dbReference type="SAM" id="SignalP"/>
    </source>
</evidence>
<dbReference type="SMART" id="SM00321">
    <property type="entry name" value="WSC"/>
    <property type="match status" value="1"/>
</dbReference>
<dbReference type="InterPro" id="IPR013320">
    <property type="entry name" value="ConA-like_dom_sf"/>
</dbReference>
<feature type="signal peptide" evidence="7">
    <location>
        <begin position="1"/>
        <end position="20"/>
    </location>
</feature>
<keyword evidence="5" id="KW-1015">Disulfide bond</keyword>
<evidence type="ECO:0000256" key="6">
    <source>
        <dbReference type="PROSITE-ProRule" id="PRU00196"/>
    </source>
</evidence>
<proteinExistence type="predicted"/>
<dbReference type="Gene3D" id="2.60.120.200">
    <property type="match status" value="1"/>
</dbReference>
<dbReference type="PROSITE" id="PS50092">
    <property type="entry name" value="TSP1"/>
    <property type="match status" value="3"/>
</dbReference>
<gene>
    <name evidence="10" type="ORF">BRAFLDRAFT_64471</name>
</gene>
<dbReference type="PANTHER" id="PTHR22906">
    <property type="entry name" value="PROPERDIN"/>
    <property type="match status" value="1"/>
</dbReference>
<evidence type="ECO:0000259" key="8">
    <source>
        <dbReference type="PROSITE" id="PS50287"/>
    </source>
</evidence>
<evidence type="ECO:0000259" key="9">
    <source>
        <dbReference type="PROSITE" id="PS51212"/>
    </source>
</evidence>
<protein>
    <submittedName>
        <fullName evidence="10">Uncharacterized protein</fullName>
    </submittedName>
</protein>
<dbReference type="Pfam" id="PF00090">
    <property type="entry name" value="TSP_1"/>
    <property type="match status" value="2"/>
</dbReference>
<dbReference type="FunFam" id="2.20.100.10:FF:000001">
    <property type="entry name" value="semaphorin-5A isoform X1"/>
    <property type="match status" value="1"/>
</dbReference>
<dbReference type="InParanoid" id="C3YWE2"/>
<dbReference type="eggNOG" id="KOG4475">
    <property type="taxonomic scope" value="Eukaryota"/>
</dbReference>
<reference evidence="10" key="1">
    <citation type="journal article" date="2008" name="Nature">
        <title>The amphioxus genome and the evolution of the chordate karyotype.</title>
        <authorList>
            <consortium name="US DOE Joint Genome Institute (JGI-PGF)"/>
            <person name="Putnam N.H."/>
            <person name="Butts T."/>
            <person name="Ferrier D.E.K."/>
            <person name="Furlong R.F."/>
            <person name="Hellsten U."/>
            <person name="Kawashima T."/>
            <person name="Robinson-Rechavi M."/>
            <person name="Shoguchi E."/>
            <person name="Terry A."/>
            <person name="Yu J.-K."/>
            <person name="Benito-Gutierrez E.L."/>
            <person name="Dubchak I."/>
            <person name="Garcia-Fernandez J."/>
            <person name="Gibson-Brown J.J."/>
            <person name="Grigoriev I.V."/>
            <person name="Horton A.C."/>
            <person name="de Jong P.J."/>
            <person name="Jurka J."/>
            <person name="Kapitonov V.V."/>
            <person name="Kohara Y."/>
            <person name="Kuroki Y."/>
            <person name="Lindquist E."/>
            <person name="Lucas S."/>
            <person name="Osoegawa K."/>
            <person name="Pennacchio L.A."/>
            <person name="Salamov A.A."/>
            <person name="Satou Y."/>
            <person name="Sauka-Spengler T."/>
            <person name="Schmutz J."/>
            <person name="Shin-I T."/>
            <person name="Toyoda A."/>
            <person name="Bronner-Fraser M."/>
            <person name="Fujiyama A."/>
            <person name="Holland L.Z."/>
            <person name="Holland P.W.H."/>
            <person name="Satoh N."/>
            <person name="Rokhsar D.S."/>
        </authorList>
    </citation>
    <scope>NUCLEOTIDE SEQUENCE [LARGE SCALE GENOMIC DNA]</scope>
    <source>
        <strain evidence="10">S238N-H82</strain>
        <tissue evidence="10">Testes</tissue>
    </source>
</reference>
<evidence type="ECO:0000256" key="4">
    <source>
        <dbReference type="ARBA" id="ARBA00022737"/>
    </source>
</evidence>